<dbReference type="InterPro" id="IPR009097">
    <property type="entry name" value="Cyclic_Pdiesterase"/>
</dbReference>
<name>B8D1H7_HALOH</name>
<dbReference type="AlphaFoldDB" id="B8D1H7"/>
<dbReference type="Proteomes" id="UP000000719">
    <property type="component" value="Chromosome"/>
</dbReference>
<organism evidence="1 2">
    <name type="scientific">Halothermothrix orenii (strain H 168 / OCM 544 / DSM 9562)</name>
    <dbReference type="NCBI Taxonomy" id="373903"/>
    <lineage>
        <taxon>Bacteria</taxon>
        <taxon>Bacillati</taxon>
        <taxon>Bacillota</taxon>
        <taxon>Clostridia</taxon>
        <taxon>Halanaerobiales</taxon>
        <taxon>Halothermotrichaceae</taxon>
        <taxon>Halothermothrix</taxon>
    </lineage>
</organism>
<dbReference type="Gene3D" id="3.90.1140.10">
    <property type="entry name" value="Cyclic phosphodiesterase"/>
    <property type="match status" value="1"/>
</dbReference>
<dbReference type="eggNOG" id="COG1514">
    <property type="taxonomic scope" value="Bacteria"/>
</dbReference>
<accession>B8D1H7</accession>
<sequence>MIQPASLESEHFIVLIPRGKVYSLARGIQKFISENCRISDDVFFPEIHITLDRIKKGYRDEVVAIVEKVINKYKKIDICVNTDQSFHFYQNNFLVMDILNEGPLMEFALNLHRELEKRGLSTINNYHQWDLHITLLSNLFASRPIPDKLFRHIYYYISYNTNKKQYASEADRLEVWRPEPDPENRCLASFKL</sequence>
<dbReference type="HOGENOM" id="CLU_1413416_0_0_9"/>
<dbReference type="RefSeq" id="WP_012635242.1">
    <property type="nucleotide sequence ID" value="NC_011899.1"/>
</dbReference>
<evidence type="ECO:0008006" key="3">
    <source>
        <dbReference type="Google" id="ProtNLM"/>
    </source>
</evidence>
<protein>
    <recommendedName>
        <fullName evidence="3">2'-5' RNA ligase</fullName>
    </recommendedName>
</protein>
<dbReference type="SUPFAM" id="SSF55144">
    <property type="entry name" value="LigT-like"/>
    <property type="match status" value="1"/>
</dbReference>
<dbReference type="KEGG" id="hor:Hore_02930"/>
<evidence type="ECO:0000313" key="1">
    <source>
        <dbReference type="EMBL" id="ACL69054.1"/>
    </source>
</evidence>
<keyword evidence="2" id="KW-1185">Reference proteome</keyword>
<dbReference type="EMBL" id="CP001098">
    <property type="protein sequence ID" value="ACL69054.1"/>
    <property type="molecule type" value="Genomic_DNA"/>
</dbReference>
<proteinExistence type="predicted"/>
<gene>
    <name evidence="1" type="ordered locus">Hore_02930</name>
</gene>
<dbReference type="OrthoDB" id="2112057at2"/>
<reference evidence="1 2" key="1">
    <citation type="journal article" date="2009" name="PLoS ONE">
        <title>Genome analysis of the anaerobic thermohalophilic bacterium Halothermothrix orenii.</title>
        <authorList>
            <person name="Mavromatis K."/>
            <person name="Ivanova N."/>
            <person name="Anderson I."/>
            <person name="Lykidis A."/>
            <person name="Hooper S.D."/>
            <person name="Sun H."/>
            <person name="Kunin V."/>
            <person name="Lapidus A."/>
            <person name="Hugenholtz P."/>
            <person name="Patel B."/>
            <person name="Kyrpides N.C."/>
        </authorList>
    </citation>
    <scope>NUCLEOTIDE SEQUENCE [LARGE SCALE GENOMIC DNA]</scope>
    <source>
        <strain evidence="2">H 168 / OCM 544 / DSM 9562</strain>
    </source>
</reference>
<evidence type="ECO:0000313" key="2">
    <source>
        <dbReference type="Proteomes" id="UP000000719"/>
    </source>
</evidence>
<dbReference type="STRING" id="373903.Hore_02930"/>